<sequence length="1022" mass="102610">MKIRILAVLLPALALTLAGATPPRQKGPCDIYGAAGTPCVAAHSTTRALYGAYKGPLYQVKRASDGKTLDIGVVPPTASPVPDAGGVADAAAQDAFCANTLCVINRIYDQSGKGNHLLQSPPGPLFPGPAKGGFDTQPVADMAPITIGGHKAYGVYIMPGMGFRNNDARDLAINDEPEGIYYVIDGTHYDSGCCFDYGNSSTNGRAVGTGTMETTYFGTATAWGSGAGPGPWIMADLEAGLFSGYNAKQNSGDPTIDSWRFVTAVVDGGGGNRWDLRGGNAQKGGLTTFYSGIRPGSRTNNSYYPMHKQGAILLGVGGDNGNGSAGTFYEGVMTTGYPTEATTDAVQANIVAARYGVQRVRLSRVTTFTPGSTQNVTATFTNVSEVPVTGVKLSLSVPAGWTARVSGSVSKTFDAPVAPGASVSAAFQVTSPSKTGAGFLTGKAEWSIPTAGRKQFDTIPTRVRNVLPVKINEVRLGTTTNPTDQFIELYNAGSSAADLSNWTLVNTQSQWAPVRLATIPAGTNLASGAYYLLGLSGSGLAAPAAPGATAVHVRSITGLAPGDKVGIDGETRTVASIGTAAAALTTVFEPVSTGPWLTIPAGSTNLPVTNAAGFAVGEKLGIDIGGNYELATVTAVGKAATQTTLAAASAAGATNIKVAASENMTPGDTLTIGTGVRKETATVQSAGASGASEKGIDLAAPLKFDHMSGVDVSDVGTGISFTPATRLPHLSGDAVQALGSGLTLDRPLTRSHEYGAAVVNAQAATAGYQGPPAPNQWFGGTLSAKAGSIALLDAAGSVVDAMVYGSQQSSSSGNGTITSPELATIEGDQGKGGCIVVVPAPAGGAGRSRGRFPNGADADSNCTDFQTQAAAFLPLGASAGATNIKTGNVTGFAPGQKILIDTGANLETAVIATVGTAGASTVRTDTSAGATVLPVAGGMGFSAGQAITIDSGAKQETAVIVSTTFGRGGGAITVSVPLTLAHTAGAQVSGTGISLTAPLTMTHAGGTQIVSGVPTPGAPNQF</sequence>
<name>A0A7S7SNK6_PALFE</name>
<feature type="disulfide bond" evidence="2">
    <location>
        <begin position="193"/>
        <end position="194"/>
    </location>
</feature>
<dbReference type="Gene3D" id="2.60.120.200">
    <property type="match status" value="1"/>
</dbReference>
<evidence type="ECO:0000256" key="3">
    <source>
        <dbReference type="SAM" id="SignalP"/>
    </source>
</evidence>
<accession>A0A7S7SNK6</accession>
<evidence type="ECO:0000256" key="2">
    <source>
        <dbReference type="PIRSR" id="PIRSR638964-3"/>
    </source>
</evidence>
<dbReference type="AlphaFoldDB" id="A0A7S7SNK6"/>
<dbReference type="PANTHER" id="PTHR39447:SF2">
    <property type="entry name" value="ALPHA-L-ARABINOFURANOSIDASE B"/>
    <property type="match status" value="1"/>
</dbReference>
<dbReference type="SUPFAM" id="SSF74853">
    <property type="entry name" value="Lamin A/C globular tail domain"/>
    <property type="match status" value="1"/>
</dbReference>
<dbReference type="Pfam" id="PF00932">
    <property type="entry name" value="LTD"/>
    <property type="match status" value="1"/>
</dbReference>
<dbReference type="GO" id="GO:0046556">
    <property type="term" value="F:alpha-L-arabinofuranosidase activity"/>
    <property type="evidence" value="ECO:0007669"/>
    <property type="project" value="InterPro"/>
</dbReference>
<protein>
    <submittedName>
        <fullName evidence="5">Lamin tail domain-containing protein</fullName>
    </submittedName>
</protein>
<keyword evidence="3" id="KW-0732">Signal</keyword>
<feature type="active site" description="Proton donor" evidence="1">
    <location>
        <position position="319"/>
    </location>
</feature>
<feature type="disulfide bond" evidence="2">
    <location>
        <begin position="97"/>
        <end position="102"/>
    </location>
</feature>
<dbReference type="GO" id="GO:0045490">
    <property type="term" value="P:pectin catabolic process"/>
    <property type="evidence" value="ECO:0007669"/>
    <property type="project" value="TreeGrafter"/>
</dbReference>
<dbReference type="Pfam" id="PF09206">
    <property type="entry name" value="ArabFuran-catal"/>
    <property type="match status" value="1"/>
</dbReference>
<keyword evidence="2" id="KW-1015">Disulfide bond</keyword>
<dbReference type="RefSeq" id="WP_194451885.1">
    <property type="nucleotide sequence ID" value="NZ_CP063849.1"/>
</dbReference>
<dbReference type="InterPro" id="IPR036415">
    <property type="entry name" value="Lamin_tail_dom_sf"/>
</dbReference>
<evidence type="ECO:0000259" key="4">
    <source>
        <dbReference type="PROSITE" id="PS51841"/>
    </source>
</evidence>
<dbReference type="EMBL" id="CP063849">
    <property type="protein sequence ID" value="QOY90220.1"/>
    <property type="molecule type" value="Genomic_DNA"/>
</dbReference>
<gene>
    <name evidence="5" type="ORF">IRI77_09775</name>
</gene>
<reference evidence="5 6" key="1">
    <citation type="submission" date="2020-10" db="EMBL/GenBank/DDBJ databases">
        <title>Complete genome sequence of Paludibaculum fermentans P105T, a facultatively anaerobic acidobacterium capable of dissimilatory Fe(III) reduction.</title>
        <authorList>
            <person name="Dedysh S.N."/>
            <person name="Beletsky A.V."/>
            <person name="Kulichevskaya I.S."/>
            <person name="Mardanov A.V."/>
            <person name="Ravin N.V."/>
        </authorList>
    </citation>
    <scope>NUCLEOTIDE SEQUENCE [LARGE SCALE GENOMIC DNA]</scope>
    <source>
        <strain evidence="5 6">P105</strain>
    </source>
</reference>
<feature type="signal peptide" evidence="3">
    <location>
        <begin position="1"/>
        <end position="20"/>
    </location>
</feature>
<dbReference type="PANTHER" id="PTHR39447">
    <property type="entry name" value="ALPHA-L-ARABINOFURANOSIDASE B"/>
    <property type="match status" value="1"/>
</dbReference>
<dbReference type="KEGG" id="pfer:IRI77_09775"/>
<feature type="active site" description="Nucleophile" evidence="1">
    <location>
        <position position="238"/>
    </location>
</feature>
<dbReference type="InterPro" id="IPR018905">
    <property type="entry name" value="A-galactase_NEW3"/>
</dbReference>
<dbReference type="Gene3D" id="2.60.40.1260">
    <property type="entry name" value="Lamin Tail domain"/>
    <property type="match status" value="1"/>
</dbReference>
<dbReference type="InterPro" id="IPR015289">
    <property type="entry name" value="A-L-arabinofuranosidase_B_cat"/>
</dbReference>
<proteinExistence type="predicted"/>
<feature type="domain" description="LTD" evidence="4">
    <location>
        <begin position="461"/>
        <end position="668"/>
    </location>
</feature>
<dbReference type="GO" id="GO:0019566">
    <property type="term" value="P:arabinose metabolic process"/>
    <property type="evidence" value="ECO:0007669"/>
    <property type="project" value="InterPro"/>
</dbReference>
<evidence type="ECO:0000313" key="6">
    <source>
        <dbReference type="Proteomes" id="UP000593892"/>
    </source>
</evidence>
<organism evidence="5 6">
    <name type="scientific">Paludibaculum fermentans</name>
    <dbReference type="NCBI Taxonomy" id="1473598"/>
    <lineage>
        <taxon>Bacteria</taxon>
        <taxon>Pseudomonadati</taxon>
        <taxon>Acidobacteriota</taxon>
        <taxon>Terriglobia</taxon>
        <taxon>Bryobacterales</taxon>
        <taxon>Bryobacteraceae</taxon>
        <taxon>Paludibaculum</taxon>
    </lineage>
</organism>
<dbReference type="SUPFAM" id="SSF49899">
    <property type="entry name" value="Concanavalin A-like lectins/glucanases"/>
    <property type="match status" value="1"/>
</dbReference>
<dbReference type="Proteomes" id="UP000593892">
    <property type="component" value="Chromosome"/>
</dbReference>
<keyword evidence="6" id="KW-1185">Reference proteome</keyword>
<feature type="chain" id="PRO_5032407970" evidence="3">
    <location>
        <begin position="21"/>
        <end position="1022"/>
    </location>
</feature>
<evidence type="ECO:0000256" key="1">
    <source>
        <dbReference type="PIRSR" id="PIRSR638964-1"/>
    </source>
</evidence>
<dbReference type="InterPro" id="IPR013320">
    <property type="entry name" value="ConA-like_dom_sf"/>
</dbReference>
<dbReference type="PROSITE" id="PS51841">
    <property type="entry name" value="LTD"/>
    <property type="match status" value="1"/>
</dbReference>
<feature type="disulfide bond" evidence="2">
    <location>
        <begin position="29"/>
        <end position="39"/>
    </location>
</feature>
<dbReference type="Pfam" id="PF10633">
    <property type="entry name" value="NPCBM_assoc"/>
    <property type="match status" value="1"/>
</dbReference>
<evidence type="ECO:0000313" key="5">
    <source>
        <dbReference type="EMBL" id="QOY90220.1"/>
    </source>
</evidence>
<dbReference type="InterPro" id="IPR001322">
    <property type="entry name" value="Lamin_tail_dom"/>
</dbReference>
<dbReference type="GO" id="GO:0031221">
    <property type="term" value="P:arabinan metabolic process"/>
    <property type="evidence" value="ECO:0007669"/>
    <property type="project" value="InterPro"/>
</dbReference>
<dbReference type="InterPro" id="IPR038964">
    <property type="entry name" value="ABFB"/>
</dbReference>